<organism evidence="3 4">
    <name type="scientific">Tolypothrix tenuis PCC 7101</name>
    <dbReference type="NCBI Taxonomy" id="231146"/>
    <lineage>
        <taxon>Bacteria</taxon>
        <taxon>Bacillati</taxon>
        <taxon>Cyanobacteriota</taxon>
        <taxon>Cyanophyceae</taxon>
        <taxon>Nostocales</taxon>
        <taxon>Tolypothrichaceae</taxon>
        <taxon>Tolypothrix</taxon>
    </lineage>
</organism>
<dbReference type="SUPFAM" id="SSF51120">
    <property type="entry name" value="beta-Roll"/>
    <property type="match status" value="3"/>
</dbReference>
<dbReference type="PRINTS" id="PR00313">
    <property type="entry name" value="CABNDNGRPT"/>
</dbReference>
<reference evidence="3 4" key="1">
    <citation type="submission" date="2017-06" db="EMBL/GenBank/DDBJ databases">
        <title>Genome sequencing of cyanobaciteial culture collection at National Institute for Environmental Studies (NIES).</title>
        <authorList>
            <person name="Hirose Y."/>
            <person name="Shimura Y."/>
            <person name="Fujisawa T."/>
            <person name="Nakamura Y."/>
            <person name="Kawachi M."/>
        </authorList>
    </citation>
    <scope>NUCLEOTIDE SEQUENCE [LARGE SCALE GENOMIC DNA]</scope>
    <source>
        <strain evidence="3 4">NIES-37</strain>
    </source>
</reference>
<dbReference type="Pfam" id="PF00353">
    <property type="entry name" value="HemolysinCabind"/>
    <property type="match status" value="4"/>
</dbReference>
<dbReference type="RefSeq" id="WP_096574428.1">
    <property type="nucleotide sequence ID" value="NZ_CAWNJS010000001.1"/>
</dbReference>
<dbReference type="Proteomes" id="UP000218785">
    <property type="component" value="Chromosome"/>
</dbReference>
<dbReference type="InterPro" id="IPR050557">
    <property type="entry name" value="RTX_toxin/Mannuronan_C5-epim"/>
</dbReference>
<dbReference type="InterPro" id="IPR011049">
    <property type="entry name" value="Serralysin-like_metalloprot_C"/>
</dbReference>
<evidence type="ECO:0000313" key="3">
    <source>
        <dbReference type="EMBL" id="BAY97360.1"/>
    </source>
</evidence>
<dbReference type="EMBL" id="AP018248">
    <property type="protein sequence ID" value="BAY97360.1"/>
    <property type="molecule type" value="Genomic_DNA"/>
</dbReference>
<dbReference type="SUPFAM" id="SSF54427">
    <property type="entry name" value="NTF2-like"/>
    <property type="match status" value="1"/>
</dbReference>
<comment type="subcellular location">
    <subcellularLocation>
        <location evidence="1">Secreted</location>
    </subcellularLocation>
</comment>
<dbReference type="InterPro" id="IPR018511">
    <property type="entry name" value="Hemolysin-typ_Ca-bd_CS"/>
</dbReference>
<evidence type="ECO:0000256" key="2">
    <source>
        <dbReference type="ARBA" id="ARBA00022525"/>
    </source>
</evidence>
<dbReference type="InterPro" id="IPR001343">
    <property type="entry name" value="Hemolysn_Ca-bd"/>
</dbReference>
<accession>A0A1Z4MV65</accession>
<name>A0A1Z4MV65_9CYAN</name>
<dbReference type="PANTHER" id="PTHR38340">
    <property type="entry name" value="S-LAYER PROTEIN"/>
    <property type="match status" value="1"/>
</dbReference>
<dbReference type="GO" id="GO:0005576">
    <property type="term" value="C:extracellular region"/>
    <property type="evidence" value="ECO:0007669"/>
    <property type="project" value="UniProtKB-SubCell"/>
</dbReference>
<dbReference type="GO" id="GO:0005509">
    <property type="term" value="F:calcium ion binding"/>
    <property type="evidence" value="ECO:0007669"/>
    <property type="project" value="InterPro"/>
</dbReference>
<dbReference type="PANTHER" id="PTHR38340:SF1">
    <property type="entry name" value="S-LAYER PROTEIN"/>
    <property type="match status" value="1"/>
</dbReference>
<dbReference type="PROSITE" id="PS00330">
    <property type="entry name" value="HEMOLYSIN_CALCIUM"/>
    <property type="match status" value="2"/>
</dbReference>
<keyword evidence="4" id="KW-1185">Reference proteome</keyword>
<evidence type="ECO:0000313" key="4">
    <source>
        <dbReference type="Proteomes" id="UP000218785"/>
    </source>
</evidence>
<dbReference type="InterPro" id="IPR032710">
    <property type="entry name" value="NTF2-like_dom_sf"/>
</dbReference>
<keyword evidence="2" id="KW-0964">Secreted</keyword>
<evidence type="ECO:0000256" key="1">
    <source>
        <dbReference type="ARBA" id="ARBA00004613"/>
    </source>
</evidence>
<protein>
    <submittedName>
        <fullName evidence="3">Hemolysin-type calcium-binding region</fullName>
    </submittedName>
</protein>
<dbReference type="AlphaFoldDB" id="A0A1Z4MV65"/>
<proteinExistence type="predicted"/>
<dbReference type="KEGG" id="ttq:NIES37_12980"/>
<dbReference type="Gene3D" id="3.10.450.50">
    <property type="match status" value="1"/>
</dbReference>
<dbReference type="Gene3D" id="2.150.10.10">
    <property type="entry name" value="Serralysin-like metalloprotease, C-terminal"/>
    <property type="match status" value="3"/>
</dbReference>
<gene>
    <name evidence="3" type="ORF">NIES37_12980</name>
</gene>
<sequence length="1028" mass="112129">MTGYSLEEQKHIQLLENFFKAQKDGTISEKAANFFTNNGRFIFIRGGEERLGRGDETGPESLISKTPTKYSDSKGGLPLKGLNFLTSDPSKGIFNLYDVKVVPRVGGYTTETTQQDTNAYTDASVAHETRDLIPFSDNFVGPDGVVDFYKDFFNNFEIVSFITNTDEYAAAKGKTSPYPYGIIANDDNLAVYGEFEFRNKFTGNTARSPFRIDIEFEDGLEGKIKTYHFWTDPHTLAASMREGGTFREQYGLQVTPIIKTGPNSEDFRFPTVPELNPNDYVQHPLFGRQYDPKGYLIDENGNPVNNNPFQQGKIDERLFLPLYIQWGTGKDDLLTGFADKTKYYDPNYPNDQLYGLQGNDTLIGLEGDDEFYGGSGNDVIDGGSGNDLINGNTGINTLTGGSGRDTFILDDLFDLTSEPTTSTITDFSIAEGDKIGLGGTLTYSKLTISDGVNGAEIKLTGSNLPTLAIVKNVTAVQLTADKFQEIRPDFQIGVTTPDNVIGDANENKSLVLGFFQSFFTGDIFKYIKENFTQNSRYIVIQGENNTYTSDDAFSAERYRITPTTKEWTGIDGAQGFIFNLFQVVDVLGTRWPDQAPATNFYIEKIVPDSADPDNVAIFGRFLYRNNSTGILTDGPFAYNFHIKHEVDQATGQQVAKIDTVSFFEQYNAFGYSSRQGGTWTRNYNGKLTNIYWGTTTKDTIDGSDIEDIISGYQSNDTINGKAGDDTIYGGEGDDTIAGGLGNDNIWGNPGKDTFVFAGNDGTDTINDFEKDQDKIKLLDDLSFDQLTITPTNGNVEIKVTDTQKVLAVVKGGVQLDSSDFIANPQKQNFGTPNADTLIAGQSEFKGNREIVFTGAGNDEIDVTTSQIGRNRIFAGSNDDIIYVSKSDRVFGGSGNDTFDATDGQGGNRISGGVGDDTFFLGAGDRALGGEGNDIFYVQSGGNNILTGGVGTDQFWVVNAEIPNAANTITDFILGADVVGIGGYQKADLTFSQDAQSNAILGVKGTSVATFLGITQAQLQAESTKFVFG</sequence>